<evidence type="ECO:0000256" key="3">
    <source>
        <dbReference type="ARBA" id="ARBA00023242"/>
    </source>
</evidence>
<accession>A0AAV1HR43</accession>
<dbReference type="AlphaFoldDB" id="A0AAV1HR43"/>
<feature type="compositionally biased region" description="Polar residues" evidence="4">
    <location>
        <begin position="521"/>
        <end position="531"/>
    </location>
</feature>
<dbReference type="Pfam" id="PF04824">
    <property type="entry name" value="Rad21_Rec8"/>
    <property type="match status" value="1"/>
</dbReference>
<evidence type="ECO:0000313" key="8">
    <source>
        <dbReference type="Proteomes" id="UP001314263"/>
    </source>
</evidence>
<name>A0AAV1HR43_9CHLO</name>
<evidence type="ECO:0000256" key="2">
    <source>
        <dbReference type="ARBA" id="ARBA00009870"/>
    </source>
</evidence>
<dbReference type="InterPro" id="IPR036390">
    <property type="entry name" value="WH_DNA-bd_sf"/>
</dbReference>
<dbReference type="Gene3D" id="1.10.10.580">
    <property type="entry name" value="Structural maintenance of chromosome 1. Chain E"/>
    <property type="match status" value="1"/>
</dbReference>
<dbReference type="Proteomes" id="UP001314263">
    <property type="component" value="Unassembled WGS sequence"/>
</dbReference>
<dbReference type="InterPro" id="IPR039781">
    <property type="entry name" value="Rad21/Rec8-like"/>
</dbReference>
<organism evidence="7 8">
    <name type="scientific">Coccomyxa viridis</name>
    <dbReference type="NCBI Taxonomy" id="1274662"/>
    <lineage>
        <taxon>Eukaryota</taxon>
        <taxon>Viridiplantae</taxon>
        <taxon>Chlorophyta</taxon>
        <taxon>core chlorophytes</taxon>
        <taxon>Trebouxiophyceae</taxon>
        <taxon>Trebouxiophyceae incertae sedis</taxon>
        <taxon>Coccomyxaceae</taxon>
        <taxon>Coccomyxa</taxon>
    </lineage>
</organism>
<keyword evidence="8" id="KW-1185">Reference proteome</keyword>
<keyword evidence="3" id="KW-0539">Nucleus</keyword>
<dbReference type="EMBL" id="CAUYUE010000001">
    <property type="protein sequence ID" value="CAK0736308.1"/>
    <property type="molecule type" value="Genomic_DNA"/>
</dbReference>
<proteinExistence type="inferred from homology"/>
<dbReference type="Pfam" id="PF04825">
    <property type="entry name" value="Rad21_Rec8_N"/>
    <property type="match status" value="1"/>
</dbReference>
<evidence type="ECO:0000313" key="7">
    <source>
        <dbReference type="EMBL" id="CAK0736308.1"/>
    </source>
</evidence>
<evidence type="ECO:0000259" key="6">
    <source>
        <dbReference type="Pfam" id="PF04825"/>
    </source>
</evidence>
<dbReference type="SUPFAM" id="SSF46785">
    <property type="entry name" value="Winged helix' DNA-binding domain"/>
    <property type="match status" value="1"/>
</dbReference>
<dbReference type="InterPro" id="IPR006909">
    <property type="entry name" value="Rad21/Rec8_C_eu"/>
</dbReference>
<comment type="caution">
    <text evidence="7">The sequence shown here is derived from an EMBL/GenBank/DDBJ whole genome shotgun (WGS) entry which is preliminary data.</text>
</comment>
<dbReference type="GO" id="GO:0007062">
    <property type="term" value="P:sister chromatid cohesion"/>
    <property type="evidence" value="ECO:0007669"/>
    <property type="project" value="InterPro"/>
</dbReference>
<evidence type="ECO:0000259" key="5">
    <source>
        <dbReference type="Pfam" id="PF04824"/>
    </source>
</evidence>
<evidence type="ECO:0000256" key="4">
    <source>
        <dbReference type="SAM" id="MobiDB-lite"/>
    </source>
</evidence>
<feature type="domain" description="Rad21/Rec8-like protein N-terminal" evidence="6">
    <location>
        <begin position="1"/>
        <end position="100"/>
    </location>
</feature>
<reference evidence="7 8" key="1">
    <citation type="submission" date="2023-10" db="EMBL/GenBank/DDBJ databases">
        <authorList>
            <person name="Maclean D."/>
            <person name="Macfadyen A."/>
        </authorList>
    </citation>
    <scope>NUCLEOTIDE SEQUENCE [LARGE SCALE GENOMIC DNA]</scope>
</reference>
<dbReference type="InterPro" id="IPR023093">
    <property type="entry name" value="ScpA-like_C"/>
</dbReference>
<dbReference type="PANTHER" id="PTHR12585:SF69">
    <property type="entry name" value="FI11703P"/>
    <property type="match status" value="1"/>
</dbReference>
<sequence>MFYSNEILGRRSPLGAIWIAAHGKRLNRSKILSVDIVETCNTIMDPEIPQALRLQGILIGGIVIIFNKQQHYLLDDCNDVMRKVQGLSDHQRAATTLTQDKIRARPERITLQGMDFMGLDDEIAGGALLEEALQSLDDIGNPVPGADLFVMPSLEHSSVMDILTPGRESMDRDSIDHGIGLTTKPNHRTGLTDIDFDAALTLDQPERFDGPEMDMDLPDMNPEPFMQTPPAAHEGHPALSAHGLAGAPCPMDMDMPDCEEPEAPAAQLKSLSPDMLPEDAPPDNMPLTPPLTEEDYLPPAAQGCKRGKRKGHLLILDDAEHVLLDRSVYREWTRDREPILTERPKRTCPSAPAAALFELLPSAGGHAWAPELLSMLQVKTELPTAQPERAMGKEGSTSKLAPGQEPDAIIMDDEQQWPEDAGVPEYADEHGAAGPQEYPQMEEMADADMPGEEELQAVADEEGLPVEQLRAVLETPQAAAEQLKALQQEWATGSSKHSGLETLLKRRARSSSKGRSTSASKPATSDRSLGSTVRRLSDVREDDAAVDQGIPAGDLDALLPDLPEAEEPAEYAPGLLTQFQQLGDSLMEATERQTQPTPHDSFNKHTLAVMNAIQRHFHEQDDAPGSAASLSVHAATAGMTRRHAAKFFYQICAVTTLGFVAASQEEPYGDIILTPGPMYGVESF</sequence>
<dbReference type="GO" id="GO:0008278">
    <property type="term" value="C:cohesin complex"/>
    <property type="evidence" value="ECO:0007669"/>
    <property type="project" value="InterPro"/>
</dbReference>
<dbReference type="GO" id="GO:1990414">
    <property type="term" value="P:replication-born double-strand break repair via sister chromatid exchange"/>
    <property type="evidence" value="ECO:0007669"/>
    <property type="project" value="TreeGrafter"/>
</dbReference>
<comment type="subcellular location">
    <subcellularLocation>
        <location evidence="1">Nucleus</location>
    </subcellularLocation>
</comment>
<gene>
    <name evidence="7" type="ORF">CVIRNUC_000725</name>
</gene>
<dbReference type="GO" id="GO:0003682">
    <property type="term" value="F:chromatin binding"/>
    <property type="evidence" value="ECO:0007669"/>
    <property type="project" value="TreeGrafter"/>
</dbReference>
<comment type="similarity">
    <text evidence="2">Belongs to the rad21 family.</text>
</comment>
<feature type="domain" description="Rad21/Rec8-like protein C-terminal eukaryotic" evidence="5">
    <location>
        <begin position="631"/>
        <end position="677"/>
    </location>
</feature>
<protein>
    <submittedName>
        <fullName evidence="7">Uncharacterized protein</fullName>
    </submittedName>
</protein>
<evidence type="ECO:0000256" key="1">
    <source>
        <dbReference type="ARBA" id="ARBA00004123"/>
    </source>
</evidence>
<dbReference type="PANTHER" id="PTHR12585">
    <property type="entry name" value="SCC1 / RAD21 FAMILY MEMBER"/>
    <property type="match status" value="1"/>
</dbReference>
<dbReference type="InterPro" id="IPR006910">
    <property type="entry name" value="Rad21_Rec8_N"/>
</dbReference>
<dbReference type="GO" id="GO:0005634">
    <property type="term" value="C:nucleus"/>
    <property type="evidence" value="ECO:0007669"/>
    <property type="project" value="UniProtKB-SubCell"/>
</dbReference>
<feature type="region of interest" description="Disordered" evidence="4">
    <location>
        <begin position="490"/>
        <end position="552"/>
    </location>
</feature>